<name>A0A0V1B971_TRISP</name>
<dbReference type="InParanoid" id="A0A0V1B971"/>
<keyword evidence="3" id="KW-1185">Reference proteome</keyword>
<gene>
    <name evidence="1" type="ORF">T01_1042</name>
    <name evidence="2" type="ORF">T01_2072</name>
</gene>
<proteinExistence type="predicted"/>
<sequence>MVIFMRCLNVPRTCVPISAAVACRRDCSFSACCSFQYAFVDYTTLSAKHPLLPGLSMFSGKNTITAMASFIIRQLDCRCRHP</sequence>
<comment type="caution">
    <text evidence="2">The sequence shown here is derived from an EMBL/GenBank/DDBJ whole genome shotgun (WGS) entry which is preliminary data.</text>
</comment>
<reference evidence="2 3" key="1">
    <citation type="submission" date="2015-01" db="EMBL/GenBank/DDBJ databases">
        <title>Evolution of Trichinella species and genotypes.</title>
        <authorList>
            <person name="Korhonen P.K."/>
            <person name="Edoardo P."/>
            <person name="Giuseppe L.R."/>
            <person name="Gasser R.B."/>
        </authorList>
    </citation>
    <scope>NUCLEOTIDE SEQUENCE [LARGE SCALE GENOMIC DNA]</scope>
    <source>
        <strain evidence="2">ISS3</strain>
    </source>
</reference>
<evidence type="ECO:0000313" key="2">
    <source>
        <dbReference type="EMBL" id="KRY33514.1"/>
    </source>
</evidence>
<dbReference type="PROSITE" id="PS51257">
    <property type="entry name" value="PROKAR_LIPOPROTEIN"/>
    <property type="match status" value="1"/>
</dbReference>
<dbReference type="EMBL" id="JYDH01000081">
    <property type="protein sequence ID" value="KRY33514.1"/>
    <property type="molecule type" value="Genomic_DNA"/>
</dbReference>
<accession>A0A0V1B971</accession>
<evidence type="ECO:0000313" key="1">
    <source>
        <dbReference type="EMBL" id="KRY26481.1"/>
    </source>
</evidence>
<protein>
    <submittedName>
        <fullName evidence="2">Uncharacterized protein</fullName>
    </submittedName>
</protein>
<dbReference type="AlphaFoldDB" id="A0A0V1B971"/>
<dbReference type="Proteomes" id="UP000054776">
    <property type="component" value="Unassembled WGS sequence"/>
</dbReference>
<dbReference type="EMBL" id="JYDH01000416">
    <property type="protein sequence ID" value="KRY26481.1"/>
    <property type="molecule type" value="Genomic_DNA"/>
</dbReference>
<organism evidence="2 3">
    <name type="scientific">Trichinella spiralis</name>
    <name type="common">Trichina worm</name>
    <dbReference type="NCBI Taxonomy" id="6334"/>
    <lineage>
        <taxon>Eukaryota</taxon>
        <taxon>Metazoa</taxon>
        <taxon>Ecdysozoa</taxon>
        <taxon>Nematoda</taxon>
        <taxon>Enoplea</taxon>
        <taxon>Dorylaimia</taxon>
        <taxon>Trichinellida</taxon>
        <taxon>Trichinellidae</taxon>
        <taxon>Trichinella</taxon>
    </lineage>
</organism>
<evidence type="ECO:0000313" key="3">
    <source>
        <dbReference type="Proteomes" id="UP000054776"/>
    </source>
</evidence>